<dbReference type="EMBL" id="LR900439">
    <property type="protein sequence ID" value="CAD7245679.1"/>
    <property type="molecule type" value="Genomic_DNA"/>
</dbReference>
<evidence type="ECO:0000313" key="3">
    <source>
        <dbReference type="Proteomes" id="UP000677054"/>
    </source>
</evidence>
<sequence length="221" mass="24649">MNLSSELTFQEKAHGDTLTDDLGLRLPPPPLVPSPPRPPSPTLRTTPYVDRGKTQCVRDSRLDPYVREARGILAREEIASSLRPPSTALPPLPSLHCPPSIVLPPLSSLPYLSSPILALLPCPAGQQRSQPRFIAGGRKRRIKPDMKPIYVLLVVFSRVTWAVDYRVEEKRILDEILKPEKYDSRIRPLGINQTELEWQRGRRVQVSSASLGLSQLSGLSN</sequence>
<feature type="compositionally biased region" description="Pro residues" evidence="1">
    <location>
        <begin position="26"/>
        <end position="41"/>
    </location>
</feature>
<keyword evidence="3" id="KW-1185">Reference proteome</keyword>
<evidence type="ECO:0000313" key="2">
    <source>
        <dbReference type="EMBL" id="CAD7245679.1"/>
    </source>
</evidence>
<dbReference type="EMBL" id="CAJPEV010000922">
    <property type="protein sequence ID" value="CAG0889526.1"/>
    <property type="molecule type" value="Genomic_DNA"/>
</dbReference>
<gene>
    <name evidence="2" type="ORF">DSTB1V02_LOCUS5547</name>
</gene>
<protein>
    <submittedName>
        <fullName evidence="2">Uncharacterized protein</fullName>
    </submittedName>
</protein>
<reference evidence="2" key="1">
    <citation type="submission" date="2020-11" db="EMBL/GenBank/DDBJ databases">
        <authorList>
            <person name="Tran Van P."/>
        </authorList>
    </citation>
    <scope>NUCLEOTIDE SEQUENCE</scope>
</reference>
<dbReference type="Proteomes" id="UP000677054">
    <property type="component" value="Unassembled WGS sequence"/>
</dbReference>
<name>A0A7R8X7W8_9CRUS</name>
<accession>A0A7R8X7W8</accession>
<feature type="region of interest" description="Disordered" evidence="1">
    <location>
        <begin position="1"/>
        <end position="52"/>
    </location>
</feature>
<organism evidence="2">
    <name type="scientific">Darwinula stevensoni</name>
    <dbReference type="NCBI Taxonomy" id="69355"/>
    <lineage>
        <taxon>Eukaryota</taxon>
        <taxon>Metazoa</taxon>
        <taxon>Ecdysozoa</taxon>
        <taxon>Arthropoda</taxon>
        <taxon>Crustacea</taxon>
        <taxon>Oligostraca</taxon>
        <taxon>Ostracoda</taxon>
        <taxon>Podocopa</taxon>
        <taxon>Podocopida</taxon>
        <taxon>Darwinulocopina</taxon>
        <taxon>Darwinuloidea</taxon>
        <taxon>Darwinulidae</taxon>
        <taxon>Darwinula</taxon>
    </lineage>
</organism>
<proteinExistence type="predicted"/>
<dbReference type="AlphaFoldDB" id="A0A7R8X7W8"/>
<evidence type="ECO:0000256" key="1">
    <source>
        <dbReference type="SAM" id="MobiDB-lite"/>
    </source>
</evidence>
<dbReference type="OrthoDB" id="6512233at2759"/>